<organism evidence="1 2">
    <name type="scientific">Rickettsia rickettsii (strain Iowa)</name>
    <dbReference type="NCBI Taxonomy" id="452659"/>
    <lineage>
        <taxon>Bacteria</taxon>
        <taxon>Pseudomonadati</taxon>
        <taxon>Pseudomonadota</taxon>
        <taxon>Alphaproteobacteria</taxon>
        <taxon>Rickettsiales</taxon>
        <taxon>Rickettsiaceae</taxon>
        <taxon>Rickettsieae</taxon>
        <taxon>Rickettsia</taxon>
        <taxon>spotted fever group</taxon>
    </lineage>
</organism>
<dbReference type="KEGG" id="rrj:RrIowa_1563"/>
<dbReference type="AlphaFoldDB" id="B0BVM0"/>
<evidence type="ECO:0000313" key="2">
    <source>
        <dbReference type="Proteomes" id="UP000000796"/>
    </source>
</evidence>
<keyword evidence="2" id="KW-1185">Reference proteome</keyword>
<dbReference type="Proteomes" id="UP000000796">
    <property type="component" value="Chromosome"/>
</dbReference>
<accession>B0BVM0</accession>
<sequence>MEQFFRHCEEIYNSKLTKQWEEFLRLPRSLTFACNDDLYPLNTISLQE</sequence>
<dbReference type="EMBL" id="CP000766">
    <property type="protein sequence ID" value="ABY73280.1"/>
    <property type="molecule type" value="Genomic_DNA"/>
</dbReference>
<proteinExistence type="predicted"/>
<gene>
    <name evidence="1" type="ordered locus">RrIowa_1563</name>
</gene>
<evidence type="ECO:0000313" key="1">
    <source>
        <dbReference type="EMBL" id="ABY73280.1"/>
    </source>
</evidence>
<dbReference type="HOGENOM" id="CLU_3157284_0_0_5"/>
<reference evidence="1 2" key="2">
    <citation type="journal article" date="2015" name="Infect. Immun.">
        <title>Comparative genome sequencing of Rickettsia rickettsii strains that differ in virulence.</title>
        <authorList>
            <person name="Clark T.R."/>
            <person name="Noriea N.F."/>
            <person name="Bublitz D.C."/>
            <person name="Ellison D.W."/>
            <person name="Martens C."/>
            <person name="Lutter E.I."/>
            <person name="Hackstadt T."/>
        </authorList>
    </citation>
    <scope>NUCLEOTIDE SEQUENCE [LARGE SCALE GENOMIC DNA]</scope>
    <source>
        <strain evidence="1 2">Iowa</strain>
    </source>
</reference>
<reference evidence="1 2" key="1">
    <citation type="journal article" date="2008" name="Infect. Immun.">
        <title>Genomic comparison of virulent Rickettsia rickettsii Sheila Smith and avirulent Rickettsia rickettsii Iowa.</title>
        <authorList>
            <person name="Ellison D.W."/>
            <person name="Clark T.R."/>
            <person name="Sturdevant D.E."/>
            <person name="Virtaneva K."/>
            <person name="Porcella S.F."/>
            <person name="Hackstadt T."/>
        </authorList>
    </citation>
    <scope>NUCLEOTIDE SEQUENCE [LARGE SCALE GENOMIC DNA]</scope>
    <source>
        <strain evidence="1 2">Iowa</strain>
    </source>
</reference>
<protein>
    <submittedName>
        <fullName evidence="1">Uncharacterized protein</fullName>
    </submittedName>
</protein>
<name>B0BVM0_RICRO</name>